<evidence type="ECO:0000256" key="1">
    <source>
        <dbReference type="SAM" id="MobiDB-lite"/>
    </source>
</evidence>
<dbReference type="EMBL" id="JAVRRG010000114">
    <property type="protein sequence ID" value="KAK5084154.1"/>
    <property type="molecule type" value="Genomic_DNA"/>
</dbReference>
<proteinExistence type="predicted"/>
<dbReference type="InterPro" id="IPR013083">
    <property type="entry name" value="Znf_RING/FYVE/PHD"/>
</dbReference>
<dbReference type="Gene3D" id="3.30.40.10">
    <property type="entry name" value="Zinc/RING finger domain, C3HC4 (zinc finger)"/>
    <property type="match status" value="1"/>
</dbReference>
<feature type="compositionally biased region" description="Polar residues" evidence="1">
    <location>
        <begin position="175"/>
        <end position="203"/>
    </location>
</feature>
<name>A0ABR0K380_9EURO</name>
<accession>A0ABR0K380</accession>
<comment type="caution">
    <text evidence="2">The sequence shown here is derived from an EMBL/GenBank/DDBJ whole genome shotgun (WGS) entry which is preliminary data.</text>
</comment>
<gene>
    <name evidence="2" type="ORF">LTR24_007514</name>
</gene>
<protein>
    <recommendedName>
        <fullName evidence="4">RING-type domain-containing protein</fullName>
    </recommendedName>
</protein>
<feature type="region of interest" description="Disordered" evidence="1">
    <location>
        <begin position="1"/>
        <end position="29"/>
    </location>
</feature>
<evidence type="ECO:0000313" key="3">
    <source>
        <dbReference type="Proteomes" id="UP001345013"/>
    </source>
</evidence>
<dbReference type="SUPFAM" id="SSF57850">
    <property type="entry name" value="RING/U-box"/>
    <property type="match status" value="1"/>
</dbReference>
<organism evidence="2 3">
    <name type="scientific">Lithohypha guttulata</name>
    <dbReference type="NCBI Taxonomy" id="1690604"/>
    <lineage>
        <taxon>Eukaryota</taxon>
        <taxon>Fungi</taxon>
        <taxon>Dikarya</taxon>
        <taxon>Ascomycota</taxon>
        <taxon>Pezizomycotina</taxon>
        <taxon>Eurotiomycetes</taxon>
        <taxon>Chaetothyriomycetidae</taxon>
        <taxon>Chaetothyriales</taxon>
        <taxon>Trichomeriaceae</taxon>
        <taxon>Lithohypha</taxon>
    </lineage>
</organism>
<reference evidence="2 3" key="1">
    <citation type="submission" date="2023-08" db="EMBL/GenBank/DDBJ databases">
        <title>Black Yeasts Isolated from many extreme environments.</title>
        <authorList>
            <person name="Coleine C."/>
            <person name="Stajich J.E."/>
            <person name="Selbmann L."/>
        </authorList>
    </citation>
    <scope>NUCLEOTIDE SEQUENCE [LARGE SCALE GENOMIC DNA]</scope>
    <source>
        <strain evidence="2 3">CCFEE 5885</strain>
    </source>
</reference>
<feature type="region of interest" description="Disordered" evidence="1">
    <location>
        <begin position="175"/>
        <end position="250"/>
    </location>
</feature>
<sequence>MLRNLLSPSSLPAKSKKTTSDKNVKLKAHSLSELQRSSDSWLSLSKSFEKQRSGNCEKTMLTFNNVSETRSRTYEDVETLLLGRLSETMKPESLHNCPSTGPPAESLVAEERAPSPTGGANSRVNFELTRVVRGRAMSEPILTTTIGERITCDDMLESLPLRLLDLKAKQVSIKTASTQTPPNGSSVADSSSQTTVDSRSDAQAESPWESKPNDRTSRIAWAHAPDTQSSVKHSYVRTRPAPTTKLYSPPPREISWSANTYESVFEDSSDEEDVLDSFDSFDSFFHVDQTRPLWPLASASAEPKVDPVKTKGIIIPAQTSCDPKHQGIRDGNANGKPEDLPLFLETQDATPNYFGNFWHRPVQHWAEPHPSPEITTEHIYPLSHTNIDPSFHGPRRAHPECQHNNAYRITPLAPTWHITCPLDNIHHSHSDPTTLYNGKTCANPQSNPKCWICWTELGYSGPQTLTHAIPYFDNDEDEDQRGGERVFISCGQSFHLDCAASYVKATGAFAPCPACGERWHVGVEFGVGEWAGRAVGALYRRSI</sequence>
<keyword evidence="3" id="KW-1185">Reference proteome</keyword>
<evidence type="ECO:0008006" key="4">
    <source>
        <dbReference type="Google" id="ProtNLM"/>
    </source>
</evidence>
<feature type="compositionally biased region" description="Low complexity" evidence="1">
    <location>
        <begin position="1"/>
        <end position="13"/>
    </location>
</feature>
<evidence type="ECO:0000313" key="2">
    <source>
        <dbReference type="EMBL" id="KAK5084154.1"/>
    </source>
</evidence>
<dbReference type="Proteomes" id="UP001345013">
    <property type="component" value="Unassembled WGS sequence"/>
</dbReference>